<name>W2MR87_PHYNI</name>
<dbReference type="Proteomes" id="UP000054532">
    <property type="component" value="Unassembled WGS sequence"/>
</dbReference>
<gene>
    <name evidence="2" type="ORF">L914_15458</name>
</gene>
<accession>W2MR87</accession>
<protein>
    <submittedName>
        <fullName evidence="2">Uncharacterized protein</fullName>
    </submittedName>
</protein>
<organism evidence="2">
    <name type="scientific">Phytophthora nicotianae</name>
    <name type="common">Potato buckeye rot agent</name>
    <name type="synonym">Phytophthora parasitica</name>
    <dbReference type="NCBI Taxonomy" id="4792"/>
    <lineage>
        <taxon>Eukaryota</taxon>
        <taxon>Sar</taxon>
        <taxon>Stramenopiles</taxon>
        <taxon>Oomycota</taxon>
        <taxon>Peronosporomycetes</taxon>
        <taxon>Peronosporales</taxon>
        <taxon>Peronosporaceae</taxon>
        <taxon>Phytophthora</taxon>
    </lineage>
</organism>
<reference evidence="2" key="1">
    <citation type="submission" date="2013-11" db="EMBL/GenBank/DDBJ databases">
        <title>The Genome Sequence of Phytophthora parasitica IAC_01/95.</title>
        <authorList>
            <consortium name="The Broad Institute Genomics Platform"/>
            <person name="Russ C."/>
            <person name="Tyler B."/>
            <person name="Panabieres F."/>
            <person name="Shan W."/>
            <person name="Tripathy S."/>
            <person name="Grunwald N."/>
            <person name="Machado M."/>
            <person name="Johnson C.S."/>
            <person name="Arredondo F."/>
            <person name="Hong C."/>
            <person name="Coffey M."/>
            <person name="Young S.K."/>
            <person name="Zeng Q."/>
            <person name="Gargeya S."/>
            <person name="Fitzgerald M."/>
            <person name="Abouelleil A."/>
            <person name="Alvarado L."/>
            <person name="Chapman S.B."/>
            <person name="Gainer-Dewar J."/>
            <person name="Goldberg J."/>
            <person name="Griggs A."/>
            <person name="Gujja S."/>
            <person name="Hansen M."/>
            <person name="Howarth C."/>
            <person name="Imamovic A."/>
            <person name="Ireland A."/>
            <person name="Larimer J."/>
            <person name="McCowan C."/>
            <person name="Murphy C."/>
            <person name="Pearson M."/>
            <person name="Poon T.W."/>
            <person name="Priest M."/>
            <person name="Roberts A."/>
            <person name="Saif S."/>
            <person name="Shea T."/>
            <person name="Sykes S."/>
            <person name="Wortman J."/>
            <person name="Nusbaum C."/>
            <person name="Birren B."/>
        </authorList>
    </citation>
    <scope>NUCLEOTIDE SEQUENCE [LARGE SCALE GENOMIC DNA]</scope>
    <source>
        <strain evidence="2">IAC_01/95</strain>
    </source>
</reference>
<dbReference type="EMBL" id="KI694942">
    <property type="protein sequence ID" value="ETM38168.1"/>
    <property type="molecule type" value="Genomic_DNA"/>
</dbReference>
<feature type="compositionally biased region" description="Polar residues" evidence="1">
    <location>
        <begin position="26"/>
        <end position="35"/>
    </location>
</feature>
<sequence>MLKDEQIFVLYQEWIYNHGVKSCASKTNTSSTLKNGNEEHQAETSKMATDGGDRTKDWRP</sequence>
<dbReference type="AlphaFoldDB" id="W2MR87"/>
<feature type="region of interest" description="Disordered" evidence="1">
    <location>
        <begin position="26"/>
        <end position="60"/>
    </location>
</feature>
<proteinExistence type="predicted"/>
<feature type="compositionally biased region" description="Basic and acidic residues" evidence="1">
    <location>
        <begin position="51"/>
        <end position="60"/>
    </location>
</feature>
<evidence type="ECO:0000256" key="1">
    <source>
        <dbReference type="SAM" id="MobiDB-lite"/>
    </source>
</evidence>
<evidence type="ECO:0000313" key="2">
    <source>
        <dbReference type="EMBL" id="ETM38168.1"/>
    </source>
</evidence>